<dbReference type="Pfam" id="PF00266">
    <property type="entry name" value="Aminotran_5"/>
    <property type="match status" value="1"/>
</dbReference>
<dbReference type="InterPro" id="IPR015421">
    <property type="entry name" value="PyrdxlP-dep_Trfase_major"/>
</dbReference>
<dbReference type="InterPro" id="IPR015422">
    <property type="entry name" value="PyrdxlP-dep_Trfase_small"/>
</dbReference>
<dbReference type="InterPro" id="IPR015424">
    <property type="entry name" value="PyrdxlP-dep_Trfase"/>
</dbReference>
<keyword evidence="4" id="KW-0808">Transferase</keyword>
<evidence type="ECO:0000259" key="3">
    <source>
        <dbReference type="Pfam" id="PF00266"/>
    </source>
</evidence>
<dbReference type="SUPFAM" id="SSF53383">
    <property type="entry name" value="PLP-dependent transferases"/>
    <property type="match status" value="1"/>
</dbReference>
<dbReference type="Gene3D" id="3.90.1150.10">
    <property type="entry name" value="Aspartate Aminotransferase, domain 1"/>
    <property type="match status" value="1"/>
</dbReference>
<evidence type="ECO:0000313" key="5">
    <source>
        <dbReference type="Proteomes" id="UP000057820"/>
    </source>
</evidence>
<dbReference type="PANTHER" id="PTHR43586">
    <property type="entry name" value="CYSTEINE DESULFURASE"/>
    <property type="match status" value="1"/>
</dbReference>
<dbReference type="KEGG" id="nfr:ERS450000_01529"/>
<dbReference type="Proteomes" id="UP000057820">
    <property type="component" value="Chromosome 1"/>
</dbReference>
<protein>
    <submittedName>
        <fullName evidence="4">Probable cysteine desulfurase</fullName>
        <ecNumber evidence="4">2.8.1.7</ecNumber>
    </submittedName>
</protein>
<dbReference type="EC" id="2.8.1.7" evidence="4"/>
<evidence type="ECO:0000313" key="4">
    <source>
        <dbReference type="EMBL" id="CRY75812.1"/>
    </source>
</evidence>
<name>A0A0H5NKW8_NOCFR</name>
<evidence type="ECO:0000256" key="2">
    <source>
        <dbReference type="ARBA" id="ARBA00022898"/>
    </source>
</evidence>
<evidence type="ECO:0000256" key="1">
    <source>
        <dbReference type="ARBA" id="ARBA00001933"/>
    </source>
</evidence>
<dbReference type="PANTHER" id="PTHR43586:SF8">
    <property type="entry name" value="CYSTEINE DESULFURASE 1, CHLOROPLASTIC"/>
    <property type="match status" value="1"/>
</dbReference>
<dbReference type="InterPro" id="IPR000192">
    <property type="entry name" value="Aminotrans_V_dom"/>
</dbReference>
<dbReference type="EMBL" id="LN868938">
    <property type="protein sequence ID" value="CRY75812.1"/>
    <property type="molecule type" value="Genomic_DNA"/>
</dbReference>
<organism evidence="4 5">
    <name type="scientific">Nocardia farcinica</name>
    <dbReference type="NCBI Taxonomy" id="37329"/>
    <lineage>
        <taxon>Bacteria</taxon>
        <taxon>Bacillati</taxon>
        <taxon>Actinomycetota</taxon>
        <taxon>Actinomycetes</taxon>
        <taxon>Mycobacteriales</taxon>
        <taxon>Nocardiaceae</taxon>
        <taxon>Nocardia</taxon>
    </lineage>
</organism>
<gene>
    <name evidence="4" type="primary">csd_2</name>
    <name evidence="4" type="ORF">ERS450000_01529</name>
</gene>
<proteinExistence type="predicted"/>
<dbReference type="AlphaFoldDB" id="A0A0H5NKW8"/>
<accession>A0A0H5NKW8</accession>
<sequence length="430" mass="45201">MRTSTPGSSTSTRPSITSPVGASFASVPALFPALADPAHTYLDSAATTQKPVPVIDTVTRYHRERTANAGRGSYPWSTALAARITEIRARTAAFLGAGHTDEIVFTPGATAALNAVALCWGLAVLDDGDEILYSPADHASNVLPWHHLRGLLGRVGRRIDLVPYATTRRGTADIDDILARASPRTRLVTLAHLHHVYGGRTDVAALRAGLDRRVALCVDASQSAGHLPLDVTALGADFAVLAAHKMFGAPGLGVLYCGRRVHDSLLPFLPGGNSGVRVGDSGLESTGMPHLLEGGTPDIPAVLALGSALDVLESLGRDRIAAHNHLLTRRLIDGLRTVPGLDFLPGPAHGPETDGDGIVSFTLDGIAAADLGFVLAEHGFLVRTGSHCVPAADHAAPHRDSVRVSTHVYTTVEQIDRFVRCVATIAEEVT</sequence>
<dbReference type="Gene3D" id="3.40.640.10">
    <property type="entry name" value="Type I PLP-dependent aspartate aminotransferase-like (Major domain)"/>
    <property type="match status" value="1"/>
</dbReference>
<feature type="domain" description="Aminotransferase class V" evidence="3">
    <location>
        <begin position="40"/>
        <end position="418"/>
    </location>
</feature>
<dbReference type="GO" id="GO:0031071">
    <property type="term" value="F:cysteine desulfurase activity"/>
    <property type="evidence" value="ECO:0007669"/>
    <property type="project" value="UniProtKB-EC"/>
</dbReference>
<keyword evidence="2" id="KW-0663">Pyridoxal phosphate</keyword>
<dbReference type="RefSeq" id="WP_082668712.1">
    <property type="nucleotide sequence ID" value="NZ_CP031418.1"/>
</dbReference>
<comment type="cofactor">
    <cofactor evidence="1">
        <name>pyridoxal 5'-phosphate</name>
        <dbReference type="ChEBI" id="CHEBI:597326"/>
    </cofactor>
</comment>
<reference evidence="5" key="1">
    <citation type="submission" date="2015-03" db="EMBL/GenBank/DDBJ databases">
        <authorList>
            <consortium name="Pathogen Informatics"/>
        </authorList>
    </citation>
    <scope>NUCLEOTIDE SEQUENCE [LARGE SCALE GENOMIC DNA]</scope>
    <source>
        <strain evidence="5">NCTC11134</strain>
    </source>
</reference>